<feature type="transmembrane region" description="Helical" evidence="1">
    <location>
        <begin position="57"/>
        <end position="80"/>
    </location>
</feature>
<keyword evidence="4" id="KW-1185">Reference proteome</keyword>
<dbReference type="AlphaFoldDB" id="A0A9X9WLU3"/>
<reference evidence="2" key="1">
    <citation type="submission" date="2020-01" db="EMBL/GenBank/DDBJ databases">
        <authorList>
            <person name="Rat A."/>
        </authorList>
    </citation>
    <scope>NUCLEOTIDE SEQUENCE</scope>
    <source>
        <strain evidence="2">LMG 31161</strain>
    </source>
</reference>
<evidence type="ECO:0000313" key="5">
    <source>
        <dbReference type="Proteomes" id="UP001138708"/>
    </source>
</evidence>
<keyword evidence="1" id="KW-0812">Transmembrane</keyword>
<protein>
    <submittedName>
        <fullName evidence="2">Uncharacterized protein</fullName>
    </submittedName>
</protein>
<organism evidence="2 5">
    <name type="scientific">Neoroseomonas oryzicola</name>
    <dbReference type="NCBI Taxonomy" id="535904"/>
    <lineage>
        <taxon>Bacteria</taxon>
        <taxon>Pseudomonadati</taxon>
        <taxon>Pseudomonadota</taxon>
        <taxon>Alphaproteobacteria</taxon>
        <taxon>Acetobacterales</taxon>
        <taxon>Acetobacteraceae</taxon>
        <taxon>Neoroseomonas</taxon>
    </lineage>
</organism>
<keyword evidence="1" id="KW-1133">Transmembrane helix</keyword>
<keyword evidence="1" id="KW-0472">Membrane</keyword>
<gene>
    <name evidence="3" type="ORF">GWK15_19450</name>
    <name evidence="2" type="ORF">GXW75_18755</name>
</gene>
<dbReference type="Proteomes" id="UP001138708">
    <property type="component" value="Unassembled WGS sequence"/>
</dbReference>
<proteinExistence type="predicted"/>
<evidence type="ECO:0000313" key="2">
    <source>
        <dbReference type="EMBL" id="MBR0661303.1"/>
    </source>
</evidence>
<evidence type="ECO:0000313" key="4">
    <source>
        <dbReference type="Proteomes" id="UP000746741"/>
    </source>
</evidence>
<dbReference type="Proteomes" id="UP000746741">
    <property type="component" value="Unassembled WGS sequence"/>
</dbReference>
<feature type="transmembrane region" description="Helical" evidence="1">
    <location>
        <begin position="86"/>
        <end position="108"/>
    </location>
</feature>
<accession>A0A9X9WLU3</accession>
<comment type="caution">
    <text evidence="2">The sequence shown here is derived from an EMBL/GenBank/DDBJ whole genome shotgun (WGS) entry which is preliminary data.</text>
</comment>
<reference evidence="3 4" key="2">
    <citation type="submission" date="2020-02" db="EMBL/GenBank/DDBJ databases">
        <authorList>
            <person name="Sun Q."/>
            <person name="Inoue M."/>
        </authorList>
    </citation>
    <scope>NUCLEOTIDE SEQUENCE [LARGE SCALE GENOMIC DNA]</scope>
    <source>
        <strain evidence="3 4">KCTC 22478</strain>
    </source>
</reference>
<evidence type="ECO:0000256" key="1">
    <source>
        <dbReference type="SAM" id="Phobius"/>
    </source>
</evidence>
<sequence>MRSLKALLRPPLLLLAFLWVVLEETLWSWSKALGGLIARIPVFALLERLILRLDARLVLLIFAIPIALLFPVKIAALWLITNGQPLGGLLVLLAAKTIGTAFSARLYVVAEPKLMTIPIFAKVRNWLVALLARAHAFLDSSPSWQAVRRAVKAAKAAIHAAARRVRLAVLGGAPSLLERVRSVRRTWRGPA</sequence>
<dbReference type="EMBL" id="JAAVUP010000007">
    <property type="protein sequence ID" value="NKE19141.1"/>
    <property type="molecule type" value="Genomic_DNA"/>
</dbReference>
<reference evidence="2" key="3">
    <citation type="journal article" date="2021" name="Syst. Appl. Microbiol.">
        <title>Roseomonas hellenica sp. nov., isolated from roots of wild-growing Alkanna tinctoria.</title>
        <authorList>
            <person name="Rat A."/>
            <person name="Naranjo H.D."/>
            <person name="Lebbe L."/>
            <person name="Cnockaert M."/>
            <person name="Krigas N."/>
            <person name="Grigoriadou K."/>
            <person name="Maloupa E."/>
            <person name="Willems A."/>
        </authorList>
    </citation>
    <scope>NUCLEOTIDE SEQUENCE</scope>
    <source>
        <strain evidence="2">LMG 31161</strain>
    </source>
</reference>
<name>A0A9X9WLU3_9PROT</name>
<evidence type="ECO:0000313" key="3">
    <source>
        <dbReference type="EMBL" id="NKE19141.1"/>
    </source>
</evidence>
<dbReference type="EMBL" id="JAAEDK010000049">
    <property type="protein sequence ID" value="MBR0661303.1"/>
    <property type="molecule type" value="Genomic_DNA"/>
</dbReference>
<dbReference type="RefSeq" id="WP_168043037.1">
    <property type="nucleotide sequence ID" value="NZ_JAAEDK010000049.1"/>
</dbReference>